<proteinExistence type="predicted"/>
<keyword evidence="3" id="KW-1185">Reference proteome</keyword>
<sequence>MKLTVLGATGRTGRHLVTHALADGHEVTAAVRNPAKLPLEHENLSVVRADALDAASVKDAVGSADAVLSGIGPSGRHDPLKPASTSARAAVEAMTALGVRRLIVISAAPLNRTGEGQPRSMHRVWSPLLWAVFKEWYGDLVVMEEVLRQSDLDWTALRPPQLKDKPGQGRYRHTVGAGPVGSTIPFPDVARAMLDLVDDRATYGQVVGVSS</sequence>
<evidence type="ECO:0000313" key="3">
    <source>
        <dbReference type="Proteomes" id="UP001156389"/>
    </source>
</evidence>
<dbReference type="PANTHER" id="PTHR43355">
    <property type="entry name" value="FLAVIN REDUCTASE (NADPH)"/>
    <property type="match status" value="1"/>
</dbReference>
<name>A0ABT2K3J6_9ACTN</name>
<comment type="caution">
    <text evidence="2">The sequence shown here is derived from an EMBL/GenBank/DDBJ whole genome shotgun (WGS) entry which is preliminary data.</text>
</comment>
<dbReference type="InterPro" id="IPR036291">
    <property type="entry name" value="NAD(P)-bd_dom_sf"/>
</dbReference>
<dbReference type="CDD" id="cd05244">
    <property type="entry name" value="BVR-B_like_SDR_a"/>
    <property type="match status" value="1"/>
</dbReference>
<organism evidence="2 3">
    <name type="scientific">Streptomyces gossypii</name>
    <dbReference type="NCBI Taxonomy" id="2883101"/>
    <lineage>
        <taxon>Bacteria</taxon>
        <taxon>Bacillati</taxon>
        <taxon>Actinomycetota</taxon>
        <taxon>Actinomycetes</taxon>
        <taxon>Kitasatosporales</taxon>
        <taxon>Streptomycetaceae</taxon>
        <taxon>Streptomyces</taxon>
    </lineage>
</organism>
<dbReference type="RefSeq" id="WP_260222108.1">
    <property type="nucleotide sequence ID" value="NZ_JAJAGO010000027.1"/>
</dbReference>
<evidence type="ECO:0000259" key="1">
    <source>
        <dbReference type="Pfam" id="PF13460"/>
    </source>
</evidence>
<accession>A0ABT2K3J6</accession>
<dbReference type="SUPFAM" id="SSF51735">
    <property type="entry name" value="NAD(P)-binding Rossmann-fold domains"/>
    <property type="match status" value="1"/>
</dbReference>
<protein>
    <submittedName>
        <fullName evidence="2">SDR family oxidoreductase</fullName>
    </submittedName>
</protein>
<evidence type="ECO:0000313" key="2">
    <source>
        <dbReference type="EMBL" id="MCT2594749.1"/>
    </source>
</evidence>
<dbReference type="Gene3D" id="3.40.50.720">
    <property type="entry name" value="NAD(P)-binding Rossmann-like Domain"/>
    <property type="match status" value="1"/>
</dbReference>
<dbReference type="Proteomes" id="UP001156389">
    <property type="component" value="Unassembled WGS sequence"/>
</dbReference>
<reference evidence="2 3" key="1">
    <citation type="submission" date="2021-10" db="EMBL/GenBank/DDBJ databases">
        <title>Streptomyces gossypii sp. nov., isolated from soil collected from cotton field.</title>
        <authorList>
            <person name="Ge X."/>
            <person name="Chen X."/>
            <person name="Liu W."/>
        </authorList>
    </citation>
    <scope>NUCLEOTIDE SEQUENCE [LARGE SCALE GENOMIC DNA]</scope>
    <source>
        <strain evidence="2 3">N2-109</strain>
    </source>
</reference>
<dbReference type="EMBL" id="JAJAGO010000027">
    <property type="protein sequence ID" value="MCT2594749.1"/>
    <property type="molecule type" value="Genomic_DNA"/>
</dbReference>
<dbReference type="Pfam" id="PF13460">
    <property type="entry name" value="NAD_binding_10"/>
    <property type="match status" value="1"/>
</dbReference>
<dbReference type="InterPro" id="IPR016040">
    <property type="entry name" value="NAD(P)-bd_dom"/>
</dbReference>
<gene>
    <name evidence="2" type="ORF">LHJ74_33365</name>
</gene>
<feature type="domain" description="NAD(P)-binding" evidence="1">
    <location>
        <begin position="7"/>
        <end position="199"/>
    </location>
</feature>
<dbReference type="PANTHER" id="PTHR43355:SF2">
    <property type="entry name" value="FLAVIN REDUCTASE (NADPH)"/>
    <property type="match status" value="1"/>
</dbReference>
<dbReference type="InterPro" id="IPR051606">
    <property type="entry name" value="Polyketide_Oxido-like"/>
</dbReference>